<dbReference type="Pfam" id="PF13338">
    <property type="entry name" value="AbiEi_4"/>
    <property type="match status" value="1"/>
</dbReference>
<keyword evidence="3" id="KW-1185">Reference proteome</keyword>
<dbReference type="RefSeq" id="WP_094725996.1">
    <property type="nucleotide sequence ID" value="NZ_JBHLWS010000010.1"/>
</dbReference>
<dbReference type="AlphaFoldDB" id="A0A261F6V3"/>
<dbReference type="InterPro" id="IPR025159">
    <property type="entry name" value="AbiEi_N"/>
</dbReference>
<dbReference type="Proteomes" id="UP000243657">
    <property type="component" value="Unassembled WGS sequence"/>
</dbReference>
<dbReference type="EMBL" id="MWWT01000001">
    <property type="protein sequence ID" value="OZG54870.1"/>
    <property type="molecule type" value="Genomic_DNA"/>
</dbReference>
<evidence type="ECO:0000313" key="3">
    <source>
        <dbReference type="Proteomes" id="UP000243657"/>
    </source>
</evidence>
<evidence type="ECO:0000313" key="2">
    <source>
        <dbReference type="EMBL" id="OZG54870.1"/>
    </source>
</evidence>
<organism evidence="2 3">
    <name type="scientific">Alloscardovia macacae</name>
    <dbReference type="NCBI Taxonomy" id="1160091"/>
    <lineage>
        <taxon>Bacteria</taxon>
        <taxon>Bacillati</taxon>
        <taxon>Actinomycetota</taxon>
        <taxon>Actinomycetes</taxon>
        <taxon>Bifidobacteriales</taxon>
        <taxon>Bifidobacteriaceae</taxon>
        <taxon>Alloscardovia</taxon>
    </lineage>
</organism>
<accession>A0A261F6V3</accession>
<reference evidence="2 3" key="1">
    <citation type="journal article" date="2017" name="BMC Genomics">
        <title>Comparative genomic and phylogenomic analyses of the Bifidobacteriaceae family.</title>
        <authorList>
            <person name="Lugli G.A."/>
            <person name="Milani C."/>
            <person name="Turroni F."/>
            <person name="Duranti S."/>
            <person name="Mancabelli L."/>
            <person name="Mangifesta M."/>
            <person name="Ferrario C."/>
            <person name="Modesto M."/>
            <person name="Mattarelli P."/>
            <person name="Jiri K."/>
            <person name="van Sinderen D."/>
            <person name="Ventura M."/>
        </authorList>
    </citation>
    <scope>NUCLEOTIDE SEQUENCE [LARGE SCALE GENOMIC DNA]</scope>
    <source>
        <strain evidence="2 3">DSM 24762</strain>
    </source>
</reference>
<comment type="caution">
    <text evidence="2">The sequence shown here is derived from an EMBL/GenBank/DDBJ whole genome shotgun (WGS) entry which is preliminary data.</text>
</comment>
<proteinExistence type="predicted"/>
<feature type="domain" description="AbiEi antitoxin N-terminal" evidence="1">
    <location>
        <begin position="5"/>
        <end position="53"/>
    </location>
</feature>
<gene>
    <name evidence="2" type="ORF">ALMA_0195</name>
</gene>
<protein>
    <submittedName>
        <fullName evidence="2">Transcriptional regulator</fullName>
    </submittedName>
</protein>
<sequence length="197" mass="22456">MKETEKILQLTKAHHGIITTRAITRAGLSRGTLSYLVHSGKLERTSRGVYSLPSTWDDDFLTIQSRFSRAIFSLETALYLHDLTDTTPARYSVSFPATYNMTSAKQEGLQCHALVERLYSLEVSDVRTPAGHTVKAYSKERTLCDVLRPINHTDPFTRAEAFKRYMRLPERNIPLLSRMGKELGVQNALRHYLEVLL</sequence>
<evidence type="ECO:0000259" key="1">
    <source>
        <dbReference type="Pfam" id="PF13338"/>
    </source>
</evidence>
<name>A0A261F6V3_9BIFI</name>